<dbReference type="InterPro" id="IPR028082">
    <property type="entry name" value="Peripla_BP_I"/>
</dbReference>
<dbReference type="PROSITE" id="PS50932">
    <property type="entry name" value="HTH_LACI_2"/>
    <property type="match status" value="1"/>
</dbReference>
<reference evidence="6" key="1">
    <citation type="submission" date="2020-09" db="EMBL/GenBank/DDBJ databases">
        <title>The genome sequence of strain Labrenzia suaedae 4C16A.</title>
        <authorList>
            <person name="Liu Y."/>
        </authorList>
    </citation>
    <scope>NUCLEOTIDE SEQUENCE [LARGE SCALE GENOMIC DNA]</scope>
    <source>
        <strain evidence="6">4C16A</strain>
    </source>
</reference>
<dbReference type="CDD" id="cd01575">
    <property type="entry name" value="PBP1_GntR"/>
    <property type="match status" value="1"/>
</dbReference>
<evidence type="ECO:0000256" key="2">
    <source>
        <dbReference type="ARBA" id="ARBA00023125"/>
    </source>
</evidence>
<dbReference type="SMART" id="SM00354">
    <property type="entry name" value="HTH_LACI"/>
    <property type="match status" value="1"/>
</dbReference>
<dbReference type="InterPro" id="IPR001761">
    <property type="entry name" value="Peripla_BP/Lac1_sug-bd_dom"/>
</dbReference>
<keyword evidence="1" id="KW-0805">Transcription regulation</keyword>
<dbReference type="RefSeq" id="WP_192148823.1">
    <property type="nucleotide sequence ID" value="NZ_JACYXI010000008.1"/>
</dbReference>
<dbReference type="InterPro" id="IPR010982">
    <property type="entry name" value="Lambda_DNA-bd_dom_sf"/>
</dbReference>
<dbReference type="Gene3D" id="1.10.260.40">
    <property type="entry name" value="lambda repressor-like DNA-binding domains"/>
    <property type="match status" value="1"/>
</dbReference>
<dbReference type="PANTHER" id="PTHR30146:SF33">
    <property type="entry name" value="TRANSCRIPTIONAL REGULATOR"/>
    <property type="match status" value="1"/>
</dbReference>
<feature type="domain" description="HTH lacI-type" evidence="4">
    <location>
        <begin position="1"/>
        <end position="51"/>
    </location>
</feature>
<dbReference type="CDD" id="cd01392">
    <property type="entry name" value="HTH_LacI"/>
    <property type="match status" value="1"/>
</dbReference>
<dbReference type="Proteomes" id="UP000632063">
    <property type="component" value="Unassembled WGS sequence"/>
</dbReference>
<keyword evidence="2 5" id="KW-0238">DNA-binding</keyword>
<organism evidence="5 6">
    <name type="scientific">Roseibium litorale</name>
    <dbReference type="NCBI Taxonomy" id="2803841"/>
    <lineage>
        <taxon>Bacteria</taxon>
        <taxon>Pseudomonadati</taxon>
        <taxon>Pseudomonadota</taxon>
        <taxon>Alphaproteobacteria</taxon>
        <taxon>Hyphomicrobiales</taxon>
        <taxon>Stappiaceae</taxon>
        <taxon>Roseibium</taxon>
    </lineage>
</organism>
<accession>A0ABR9CNW6</accession>
<reference evidence="5 6" key="2">
    <citation type="journal article" date="2021" name="Int. J. Syst. Evol. Microbiol.">
        <title>Roseibium litorale sp. nov., isolated from a tidal flat sediment and proposal for the reclassification of Labrenzia polysiphoniae as Roseibium polysiphoniae comb. nov.</title>
        <authorList>
            <person name="Liu Y."/>
            <person name="Pei T."/>
            <person name="Du J."/>
            <person name="Chao M."/>
            <person name="Deng M.R."/>
            <person name="Zhu H."/>
        </authorList>
    </citation>
    <scope>NUCLEOTIDE SEQUENCE [LARGE SCALE GENOMIC DNA]</scope>
    <source>
        <strain evidence="5 6">4C16A</strain>
    </source>
</reference>
<dbReference type="EMBL" id="JACYXI010000008">
    <property type="protein sequence ID" value="MBD8892551.1"/>
    <property type="molecule type" value="Genomic_DNA"/>
</dbReference>
<dbReference type="InterPro" id="IPR000843">
    <property type="entry name" value="HTH_LacI"/>
</dbReference>
<dbReference type="Pfam" id="PF00532">
    <property type="entry name" value="Peripla_BP_1"/>
    <property type="match status" value="1"/>
</dbReference>
<sequence length="325" mass="34927">MVAEAAGVSKMTASRVLRNEGGFSPQTRDRVLAEVERLGYLPNRIAAVFSGDQKSTFIGVSIPDLGNEVFTHVLEGIDRKLSAFGHQTVLGMTQRVAGEEEKWIGTVLSWQPAGLILTGVSHAPRVQQMLEAADLPVVEIWELSATPFDMCVGLDHEASGRAMGRYLVSKGYKHFGYVGTHHDAANAAAARLSGFGEAVKAGEGRLKKQLLLNDVPGFYTGYYGVEQLLSSAPETEVVFFQNDNMAMGAIQFCQAKGISVPGDLGIAGWGELPIASVLPYRLTTVRVNHLRIGQAAAEKLLLRISGDSVDPVTDVGFQLIEGETV</sequence>
<proteinExistence type="predicted"/>
<evidence type="ECO:0000256" key="3">
    <source>
        <dbReference type="ARBA" id="ARBA00023163"/>
    </source>
</evidence>
<evidence type="ECO:0000313" key="5">
    <source>
        <dbReference type="EMBL" id="MBD8892551.1"/>
    </source>
</evidence>
<gene>
    <name evidence="5" type="ORF">IG616_13445</name>
</gene>
<dbReference type="PANTHER" id="PTHR30146">
    <property type="entry name" value="LACI-RELATED TRANSCRIPTIONAL REPRESSOR"/>
    <property type="match status" value="1"/>
</dbReference>
<dbReference type="SUPFAM" id="SSF47413">
    <property type="entry name" value="lambda repressor-like DNA-binding domains"/>
    <property type="match status" value="1"/>
</dbReference>
<comment type="caution">
    <text evidence="5">The sequence shown here is derived from an EMBL/GenBank/DDBJ whole genome shotgun (WGS) entry which is preliminary data.</text>
</comment>
<evidence type="ECO:0000259" key="4">
    <source>
        <dbReference type="PROSITE" id="PS50932"/>
    </source>
</evidence>
<name>A0ABR9CNW6_9HYPH</name>
<evidence type="ECO:0000313" key="6">
    <source>
        <dbReference type="Proteomes" id="UP000632063"/>
    </source>
</evidence>
<dbReference type="Gene3D" id="3.40.50.2300">
    <property type="match status" value="2"/>
</dbReference>
<dbReference type="Pfam" id="PF00356">
    <property type="entry name" value="LacI"/>
    <property type="match status" value="1"/>
</dbReference>
<dbReference type="GO" id="GO:0003677">
    <property type="term" value="F:DNA binding"/>
    <property type="evidence" value="ECO:0007669"/>
    <property type="project" value="UniProtKB-KW"/>
</dbReference>
<evidence type="ECO:0000256" key="1">
    <source>
        <dbReference type="ARBA" id="ARBA00023015"/>
    </source>
</evidence>
<protein>
    <submittedName>
        <fullName evidence="5">LacI family DNA-binding transcriptional regulator</fullName>
    </submittedName>
</protein>
<dbReference type="SUPFAM" id="SSF53822">
    <property type="entry name" value="Periplasmic binding protein-like I"/>
    <property type="match status" value="1"/>
</dbReference>
<keyword evidence="6" id="KW-1185">Reference proteome</keyword>
<keyword evidence="3" id="KW-0804">Transcription</keyword>